<keyword evidence="2" id="KW-1185">Reference proteome</keyword>
<dbReference type="Proteomes" id="UP001165063">
    <property type="component" value="Unassembled WGS sequence"/>
</dbReference>
<evidence type="ECO:0000313" key="1">
    <source>
        <dbReference type="EMBL" id="GMG52850.1"/>
    </source>
</evidence>
<dbReference type="AlphaFoldDB" id="A0A9W6Z3X2"/>
<proteinExistence type="predicted"/>
<dbReference type="EMBL" id="BSXU01005357">
    <property type="protein sequence ID" value="GMG52850.1"/>
    <property type="molecule type" value="Genomic_DNA"/>
</dbReference>
<evidence type="ECO:0000313" key="2">
    <source>
        <dbReference type="Proteomes" id="UP001165063"/>
    </source>
</evidence>
<name>A0A9W6Z3X2_AMBMO</name>
<reference evidence="1" key="1">
    <citation type="submission" date="2023-04" db="EMBL/GenBank/DDBJ databases">
        <title>Ambrosiozyma monospora NBRC 1965.</title>
        <authorList>
            <person name="Ichikawa N."/>
            <person name="Sato H."/>
            <person name="Tonouchi N."/>
        </authorList>
    </citation>
    <scope>NUCLEOTIDE SEQUENCE</scope>
    <source>
        <strain evidence="1">NBRC 1965</strain>
    </source>
</reference>
<accession>A0A9W6Z3X2</accession>
<comment type="caution">
    <text evidence="1">The sequence shown here is derived from an EMBL/GenBank/DDBJ whole genome shotgun (WGS) entry which is preliminary data.</text>
</comment>
<sequence length="100" mass="11676">MKEKLQSIFVTAYLSTNQFQHHKGRFLFNDDGMQWLNDTKMENIVVEPVENKSQCNGTKVKSSLQTEINKVLFGKWEIELKQKKQIMNCGAKVAEEQPYH</sequence>
<protein>
    <submittedName>
        <fullName evidence="1">Unnamed protein product</fullName>
    </submittedName>
</protein>
<gene>
    <name evidence="1" type="ORF">Amon01_000736200</name>
</gene>
<organism evidence="1 2">
    <name type="scientific">Ambrosiozyma monospora</name>
    <name type="common">Yeast</name>
    <name type="synonym">Endomycopsis monosporus</name>
    <dbReference type="NCBI Taxonomy" id="43982"/>
    <lineage>
        <taxon>Eukaryota</taxon>
        <taxon>Fungi</taxon>
        <taxon>Dikarya</taxon>
        <taxon>Ascomycota</taxon>
        <taxon>Saccharomycotina</taxon>
        <taxon>Pichiomycetes</taxon>
        <taxon>Pichiales</taxon>
        <taxon>Pichiaceae</taxon>
        <taxon>Ambrosiozyma</taxon>
    </lineage>
</organism>